<evidence type="ECO:0000313" key="2">
    <source>
        <dbReference type="EMBL" id="KAL1610900.1"/>
    </source>
</evidence>
<dbReference type="PANTHER" id="PTHR11803">
    <property type="entry name" value="2-IMINOBUTANOATE/2-IMINOPROPANOATE DEAMINASE RIDA"/>
    <property type="match status" value="1"/>
</dbReference>
<evidence type="ECO:0000313" key="3">
    <source>
        <dbReference type="Proteomes" id="UP001521222"/>
    </source>
</evidence>
<proteinExistence type="inferred from homology"/>
<dbReference type="Pfam" id="PF01042">
    <property type="entry name" value="Ribonuc_L-PSP"/>
    <property type="match status" value="1"/>
</dbReference>
<accession>A0ABR3S2I4</accession>
<dbReference type="InterPro" id="IPR006175">
    <property type="entry name" value="YjgF/YER057c/UK114"/>
</dbReference>
<dbReference type="InterPro" id="IPR006056">
    <property type="entry name" value="RidA"/>
</dbReference>
<dbReference type="InterPro" id="IPR035959">
    <property type="entry name" value="RutC-like_sf"/>
</dbReference>
<name>A0ABR3S2I4_9PLEO</name>
<dbReference type="NCBIfam" id="TIGR00004">
    <property type="entry name" value="Rid family detoxifying hydrolase"/>
    <property type="match status" value="1"/>
</dbReference>
<dbReference type="Gene3D" id="3.30.1330.40">
    <property type="entry name" value="RutC-like"/>
    <property type="match status" value="1"/>
</dbReference>
<gene>
    <name evidence="2" type="ORF">SLS59_000537</name>
</gene>
<dbReference type="EMBL" id="JAKIXB020000002">
    <property type="protein sequence ID" value="KAL1610900.1"/>
    <property type="molecule type" value="Genomic_DNA"/>
</dbReference>
<dbReference type="PANTHER" id="PTHR11803:SF42">
    <property type="entry name" value="MMF1"/>
    <property type="match status" value="1"/>
</dbReference>
<organism evidence="2 3">
    <name type="scientific">Nothophoma quercina</name>
    <dbReference type="NCBI Taxonomy" id="749835"/>
    <lineage>
        <taxon>Eukaryota</taxon>
        <taxon>Fungi</taxon>
        <taxon>Dikarya</taxon>
        <taxon>Ascomycota</taxon>
        <taxon>Pezizomycotina</taxon>
        <taxon>Dothideomycetes</taxon>
        <taxon>Pleosporomycetidae</taxon>
        <taxon>Pleosporales</taxon>
        <taxon>Pleosporineae</taxon>
        <taxon>Didymellaceae</taxon>
        <taxon>Nothophoma</taxon>
    </lineage>
</organism>
<reference evidence="2 3" key="1">
    <citation type="submission" date="2024-02" db="EMBL/GenBank/DDBJ databases">
        <title>De novo assembly and annotation of 12 fungi associated with fruit tree decline syndrome in Ontario, Canada.</title>
        <authorList>
            <person name="Sulman M."/>
            <person name="Ellouze W."/>
            <person name="Ilyukhin E."/>
        </authorList>
    </citation>
    <scope>NUCLEOTIDE SEQUENCE [LARGE SCALE GENOMIC DNA]</scope>
    <source>
        <strain evidence="2 3">M97-236</strain>
    </source>
</reference>
<dbReference type="CDD" id="cd00448">
    <property type="entry name" value="YjgF_YER057c_UK114_family"/>
    <property type="match status" value="1"/>
</dbReference>
<protein>
    <submittedName>
        <fullName evidence="2">Uncharacterized protein</fullName>
    </submittedName>
</protein>
<dbReference type="Proteomes" id="UP001521222">
    <property type="component" value="Unassembled WGS sequence"/>
</dbReference>
<comment type="similarity">
    <text evidence="1">Belongs to the RutC family.</text>
</comment>
<comment type="caution">
    <text evidence="2">The sequence shown here is derived from an EMBL/GenBank/DDBJ whole genome shotgun (WGS) entry which is preliminary data.</text>
</comment>
<dbReference type="SUPFAM" id="SSF55298">
    <property type="entry name" value="YjgF-like"/>
    <property type="match status" value="1"/>
</dbReference>
<evidence type="ECO:0000256" key="1">
    <source>
        <dbReference type="ARBA" id="ARBA00010552"/>
    </source>
</evidence>
<keyword evidence="3" id="KW-1185">Reference proteome</keyword>
<sequence length="131" mass="14048">MSDTRTAILSSKAPAPPSFLSQAIRDGNLVFCSGQIGTDPETKTLVPGTVQDRTRRILQNLSAVLESAGSSLALVNKVNIFLVEPDDFAPMNEVYETFFTGTKPARTCVFVKALPLGTDVEIECIASVSKL</sequence>